<dbReference type="Gene3D" id="3.20.20.140">
    <property type="entry name" value="Metal-dependent hydrolases"/>
    <property type="match status" value="1"/>
</dbReference>
<sequence length="77" mass="8600">MSQTHQTVCQGLKEKMSGVLGFQYEGPYLNPIRKGVHNESKLRKPTENKLSSLLEVSQFGKLMRILAPEQVLDGGVE</sequence>
<reference evidence="1 2" key="1">
    <citation type="submission" date="2016-06" db="EMBL/GenBank/DDBJ databases">
        <authorList>
            <person name="Kjaerup R.B."/>
            <person name="Dalgaard T.S."/>
            <person name="Juul-Madsen H.R."/>
        </authorList>
    </citation>
    <scope>NUCLEOTIDE SEQUENCE [LARGE SCALE GENOMIC DNA]</scope>
    <source>
        <strain evidence="1 2">CECT 8886</strain>
    </source>
</reference>
<dbReference type="EMBL" id="FLOB01000003">
    <property type="protein sequence ID" value="SBS30807.1"/>
    <property type="molecule type" value="Genomic_DNA"/>
</dbReference>
<dbReference type="SUPFAM" id="SSF51556">
    <property type="entry name" value="Metallo-dependent hydrolases"/>
    <property type="match status" value="1"/>
</dbReference>
<name>A0A1A8TF86_9GAMM</name>
<dbReference type="RefSeq" id="WP_067015587.1">
    <property type="nucleotide sequence ID" value="NZ_FLOB01000003.1"/>
</dbReference>
<evidence type="ECO:0000313" key="1">
    <source>
        <dbReference type="EMBL" id="SBS30807.1"/>
    </source>
</evidence>
<evidence type="ECO:0000313" key="2">
    <source>
        <dbReference type="Proteomes" id="UP000092544"/>
    </source>
</evidence>
<proteinExistence type="predicted"/>
<organism evidence="1 2">
    <name type="scientific">Marinomonas spartinae</name>
    <dbReference type="NCBI Taxonomy" id="1792290"/>
    <lineage>
        <taxon>Bacteria</taxon>
        <taxon>Pseudomonadati</taxon>
        <taxon>Pseudomonadota</taxon>
        <taxon>Gammaproteobacteria</taxon>
        <taxon>Oceanospirillales</taxon>
        <taxon>Oceanospirillaceae</taxon>
        <taxon>Marinomonas</taxon>
    </lineage>
</organism>
<dbReference type="InterPro" id="IPR032466">
    <property type="entry name" value="Metal_Hydrolase"/>
</dbReference>
<accession>A0A1A8TF86</accession>
<keyword evidence="2" id="KW-1185">Reference proteome</keyword>
<dbReference type="STRING" id="1792290.MSP8886_01935"/>
<dbReference type="Proteomes" id="UP000092544">
    <property type="component" value="Unassembled WGS sequence"/>
</dbReference>
<dbReference type="AlphaFoldDB" id="A0A1A8TF86"/>
<protein>
    <submittedName>
        <fullName evidence="1">N-acetylglucosamine-6-phosphate deacetylase</fullName>
    </submittedName>
</protein>
<gene>
    <name evidence="1" type="ORF">MSP8886_01935</name>
</gene>